<comment type="caution">
    <text evidence="3">The sequence shown here is derived from an EMBL/GenBank/DDBJ whole genome shotgun (WGS) entry which is preliminary data.</text>
</comment>
<sequence length="154" mass="16297">MGRKSGCCFPLLWFVVFVFQSPAGASVVWTALLEISYSIPGSTETVSEVCECGLYGLDSPLHGASGVVGIPSSPDLDACEADTHFTFSEAPWIALIERGNCTFTDKIKVAVRNGSSAVVIFNVHGTGNETRPMVHNGEWKVAIVTASNATTGEV</sequence>
<evidence type="ECO:0000313" key="3">
    <source>
        <dbReference type="EMBL" id="KAK1148600.1"/>
    </source>
</evidence>
<dbReference type="Gene3D" id="3.50.30.30">
    <property type="match status" value="1"/>
</dbReference>
<dbReference type="CDD" id="cd02122">
    <property type="entry name" value="PA_GRAIL_like"/>
    <property type="match status" value="1"/>
</dbReference>
<evidence type="ECO:0000256" key="1">
    <source>
        <dbReference type="SAM" id="SignalP"/>
    </source>
</evidence>
<accession>A0AAD8CHF1</accession>
<dbReference type="EMBL" id="JAGXEW010000088">
    <property type="protein sequence ID" value="KAK1148600.1"/>
    <property type="molecule type" value="Genomic_DNA"/>
</dbReference>
<keyword evidence="4" id="KW-1185">Reference proteome</keyword>
<name>A0AAD8CHF1_ACIOX</name>
<keyword evidence="1" id="KW-0732">Signal</keyword>
<dbReference type="InterPro" id="IPR003137">
    <property type="entry name" value="PA_domain"/>
</dbReference>
<proteinExistence type="predicted"/>
<dbReference type="Proteomes" id="UP001230051">
    <property type="component" value="Unassembled WGS sequence"/>
</dbReference>
<evidence type="ECO:0000313" key="4">
    <source>
        <dbReference type="Proteomes" id="UP001230051"/>
    </source>
</evidence>
<dbReference type="SUPFAM" id="SSF52025">
    <property type="entry name" value="PA domain"/>
    <property type="match status" value="1"/>
</dbReference>
<dbReference type="FunFam" id="3.50.30.30:FF:000003">
    <property type="entry name" value="E3 ubiquitin-protein ligase RNF128"/>
    <property type="match status" value="1"/>
</dbReference>
<feature type="chain" id="PRO_5042229894" evidence="1">
    <location>
        <begin position="26"/>
        <end position="154"/>
    </location>
</feature>
<gene>
    <name evidence="3" type="primary">RNF133</name>
    <name evidence="3" type="ORF">AOXY_G35065</name>
</gene>
<dbReference type="AlphaFoldDB" id="A0AAD8CHF1"/>
<feature type="domain" description="PA" evidence="2">
    <location>
        <begin position="75"/>
        <end position="143"/>
    </location>
</feature>
<dbReference type="InterPro" id="IPR046450">
    <property type="entry name" value="PA_dom_sf"/>
</dbReference>
<evidence type="ECO:0000259" key="2">
    <source>
        <dbReference type="Pfam" id="PF02225"/>
    </source>
</evidence>
<reference evidence="3" key="1">
    <citation type="submission" date="2022-02" db="EMBL/GenBank/DDBJ databases">
        <title>Atlantic sturgeon de novo genome assembly.</title>
        <authorList>
            <person name="Stock M."/>
            <person name="Klopp C."/>
            <person name="Guiguen Y."/>
            <person name="Cabau C."/>
            <person name="Parinello H."/>
            <person name="Santidrian Yebra-Pimentel E."/>
            <person name="Kuhl H."/>
            <person name="Dirks R.P."/>
            <person name="Guessner J."/>
            <person name="Wuertz S."/>
            <person name="Du K."/>
            <person name="Schartl M."/>
        </authorList>
    </citation>
    <scope>NUCLEOTIDE SEQUENCE</scope>
    <source>
        <strain evidence="3">STURGEONOMICS-FGT-2020</strain>
        <tissue evidence="3">Whole blood</tissue>
    </source>
</reference>
<feature type="signal peptide" evidence="1">
    <location>
        <begin position="1"/>
        <end position="25"/>
    </location>
</feature>
<protein>
    <submittedName>
        <fullName evidence="3">RING finger protein 148-like</fullName>
    </submittedName>
</protein>
<dbReference type="Pfam" id="PF02225">
    <property type="entry name" value="PA"/>
    <property type="match status" value="1"/>
</dbReference>
<organism evidence="3 4">
    <name type="scientific">Acipenser oxyrinchus oxyrinchus</name>
    <dbReference type="NCBI Taxonomy" id="40147"/>
    <lineage>
        <taxon>Eukaryota</taxon>
        <taxon>Metazoa</taxon>
        <taxon>Chordata</taxon>
        <taxon>Craniata</taxon>
        <taxon>Vertebrata</taxon>
        <taxon>Euteleostomi</taxon>
        <taxon>Actinopterygii</taxon>
        <taxon>Chondrostei</taxon>
        <taxon>Acipenseriformes</taxon>
        <taxon>Acipenseridae</taxon>
        <taxon>Acipenser</taxon>
    </lineage>
</organism>